<reference evidence="1" key="1">
    <citation type="submission" date="2011-11" db="EMBL/GenBank/DDBJ databases">
        <title>The Genome Sequence of Fusarium oxysporum Cotton.</title>
        <authorList>
            <consortium name="The Broad Institute Genome Sequencing Platform"/>
            <person name="Ma L.-J."/>
            <person name="Gale L.R."/>
            <person name="Schwartz D.C."/>
            <person name="Zhou S."/>
            <person name="Corby-Kistler H."/>
            <person name="Young S.K."/>
            <person name="Zeng Q."/>
            <person name="Gargeya S."/>
            <person name="Fitzgerald M."/>
            <person name="Haas B."/>
            <person name="Abouelleil A."/>
            <person name="Alvarado L."/>
            <person name="Arachchi H.M."/>
            <person name="Berlin A."/>
            <person name="Brown A."/>
            <person name="Chapman S.B."/>
            <person name="Chen Z."/>
            <person name="Dunbar C."/>
            <person name="Freedman E."/>
            <person name="Gearin G."/>
            <person name="Goldberg J."/>
            <person name="Griggs A."/>
            <person name="Gujja S."/>
            <person name="Heiman D."/>
            <person name="Howarth C."/>
            <person name="Larson L."/>
            <person name="Lui A."/>
            <person name="MacDonald P.J.P."/>
            <person name="Montmayeur A."/>
            <person name="Murphy C."/>
            <person name="Neiman D."/>
            <person name="Pearson M."/>
            <person name="Priest M."/>
            <person name="Roberts A."/>
            <person name="Saif S."/>
            <person name="Shea T."/>
            <person name="Shenoy N."/>
            <person name="Sisk P."/>
            <person name="Stolte C."/>
            <person name="Sykes S."/>
            <person name="Wortman J."/>
            <person name="Nusbaum C."/>
            <person name="Birren B."/>
        </authorList>
    </citation>
    <scope>NUCLEOTIDE SEQUENCE [LARGE SCALE GENOMIC DNA]</scope>
    <source>
        <strain evidence="1">25433</strain>
    </source>
</reference>
<dbReference type="EMBL" id="JH657932">
    <property type="protein sequence ID" value="EXM25838.1"/>
    <property type="molecule type" value="Genomic_DNA"/>
</dbReference>
<accession>X0LJ11</accession>
<reference evidence="1" key="2">
    <citation type="submission" date="2012-05" db="EMBL/GenBank/DDBJ databases">
        <title>The Genome Annotation of Fusarium oxysporum Cotton.</title>
        <authorList>
            <consortium name="The Broad Institute Genomics Platform"/>
            <person name="Ma L.-J."/>
            <person name="Corby-Kistler H."/>
            <person name="Broz K."/>
            <person name="Gale L.R."/>
            <person name="Jonkers W."/>
            <person name="O'Donnell K."/>
            <person name="Ploetz R."/>
            <person name="Steinberg C."/>
            <person name="Schwartz D.C."/>
            <person name="VanEtten H."/>
            <person name="Zhou S."/>
            <person name="Young S.K."/>
            <person name="Zeng Q."/>
            <person name="Gargeya S."/>
            <person name="Fitzgerald M."/>
            <person name="Abouelleil A."/>
            <person name="Alvarado L."/>
            <person name="Chapman S.B."/>
            <person name="Gainer-Dewar J."/>
            <person name="Goldberg J."/>
            <person name="Griggs A."/>
            <person name="Gujja S."/>
            <person name="Hansen M."/>
            <person name="Howarth C."/>
            <person name="Imamovic A."/>
            <person name="Ireland A."/>
            <person name="Larimer J."/>
            <person name="McCowan C."/>
            <person name="Murphy C."/>
            <person name="Pearson M."/>
            <person name="Poon T.W."/>
            <person name="Priest M."/>
            <person name="Roberts A."/>
            <person name="Saif S."/>
            <person name="Shea T."/>
            <person name="Sykes S."/>
            <person name="Wortman J."/>
            <person name="Nusbaum C."/>
            <person name="Birren B."/>
        </authorList>
    </citation>
    <scope>NUCLEOTIDE SEQUENCE</scope>
    <source>
        <strain evidence="1">25433</strain>
    </source>
</reference>
<sequence length="117" mass="13088">MRYPLCDMLEATYVGHSQEYCKHQHLIPAFDEWVGSMLGWINSHNLAGEISILSVRSSHFFSCFRSFSTQASLTLVPRFDPCPDVHYYAVSAIHSCAVAAQALKVLHLPHLLIVSGL</sequence>
<proteinExistence type="predicted"/>
<organism evidence="1">
    <name type="scientific">Fusarium oxysporum f. sp. vasinfectum 25433</name>
    <dbReference type="NCBI Taxonomy" id="1089449"/>
    <lineage>
        <taxon>Eukaryota</taxon>
        <taxon>Fungi</taxon>
        <taxon>Dikarya</taxon>
        <taxon>Ascomycota</taxon>
        <taxon>Pezizomycotina</taxon>
        <taxon>Sordariomycetes</taxon>
        <taxon>Hypocreomycetidae</taxon>
        <taxon>Hypocreales</taxon>
        <taxon>Nectriaceae</taxon>
        <taxon>Fusarium</taxon>
        <taxon>Fusarium oxysporum species complex</taxon>
    </lineage>
</organism>
<name>X0LJ11_FUSOX</name>
<gene>
    <name evidence="1" type="ORF">FOTG_07574</name>
</gene>
<evidence type="ECO:0000313" key="1">
    <source>
        <dbReference type="EMBL" id="EXM25838.1"/>
    </source>
</evidence>
<dbReference type="Proteomes" id="UP000030701">
    <property type="component" value="Unassembled WGS sequence"/>
</dbReference>
<dbReference type="HOGENOM" id="CLU_2084933_0_0_1"/>
<dbReference type="AlphaFoldDB" id="X0LJ11"/>
<protein>
    <submittedName>
        <fullName evidence="1">Uncharacterized protein</fullName>
    </submittedName>
</protein>